<comment type="similarity">
    <text evidence="3">Belongs to the Nudix hydrolase family. NudK subfamily.</text>
</comment>
<dbReference type="Gene3D" id="3.90.79.10">
    <property type="entry name" value="Nucleoside Triphosphate Pyrophosphohydrolase"/>
    <property type="match status" value="1"/>
</dbReference>
<dbReference type="SUPFAM" id="SSF55811">
    <property type="entry name" value="Nudix"/>
    <property type="match status" value="1"/>
</dbReference>
<keyword evidence="10" id="KW-1185">Reference proteome</keyword>
<comment type="cofactor">
    <cofactor evidence="2">
        <name>Mg(2+)</name>
        <dbReference type="ChEBI" id="CHEBI:18420"/>
    </cofactor>
</comment>
<protein>
    <recommendedName>
        <fullName evidence="4">GDP-mannose pyrophosphatase</fullName>
    </recommendedName>
    <alternativeName>
        <fullName evidence="6">GDP-mannose hydrolase</fullName>
    </alternativeName>
    <alternativeName>
        <fullName evidence="7">GDPMK</fullName>
    </alternativeName>
</protein>
<dbReference type="GO" id="GO:0019693">
    <property type="term" value="P:ribose phosphate metabolic process"/>
    <property type="evidence" value="ECO:0007669"/>
    <property type="project" value="TreeGrafter"/>
</dbReference>
<dbReference type="InterPro" id="IPR015797">
    <property type="entry name" value="NUDIX_hydrolase-like_dom_sf"/>
</dbReference>
<keyword evidence="5 9" id="KW-0378">Hydrolase</keyword>
<reference evidence="9 10" key="1">
    <citation type="submission" date="2008-06" db="EMBL/GenBank/DDBJ databases">
        <title>Complete sequence of Chloroherpeton thalassium ATCC 35110.</title>
        <authorList>
            <consortium name="US DOE Joint Genome Institute"/>
            <person name="Lucas S."/>
            <person name="Copeland A."/>
            <person name="Lapidus A."/>
            <person name="Glavina del Rio T."/>
            <person name="Dalin E."/>
            <person name="Tice H."/>
            <person name="Bruce D."/>
            <person name="Goodwin L."/>
            <person name="Pitluck S."/>
            <person name="Schmutz J."/>
            <person name="Larimer F."/>
            <person name="Land M."/>
            <person name="Hauser L."/>
            <person name="Kyrpides N."/>
            <person name="Mikhailova N."/>
            <person name="Liu Z."/>
            <person name="Li T."/>
            <person name="Zhao F."/>
            <person name="Overmann J."/>
            <person name="Bryant D.A."/>
            <person name="Richardson P."/>
        </authorList>
    </citation>
    <scope>NUCLEOTIDE SEQUENCE [LARGE SCALE GENOMIC DNA]</scope>
    <source>
        <strain evidence="10">ATCC 35110 / GB-78</strain>
    </source>
</reference>
<dbReference type="GO" id="GO:0016787">
    <property type="term" value="F:hydrolase activity"/>
    <property type="evidence" value="ECO:0007669"/>
    <property type="project" value="UniProtKB-KW"/>
</dbReference>
<dbReference type="AlphaFoldDB" id="B3QVN5"/>
<sequence>MSKFPNDPKPWKTLSSKYLFNRPWLTMRQDHVVLPTGGEVEEFYVWEYPAWVNVVAITKANEVVLIRQYRYAIGEVYYEIPAGVHDKPEESLLEAAKRELLEETGFGGGTWQPWMELCANPAIQTNITHTFLATDVEPVQAQTLEATEEISVHLLPVNALKKLILDREIIQALHTAPLLKYLLTRED</sequence>
<accession>B3QVN5</accession>
<evidence type="ECO:0000256" key="6">
    <source>
        <dbReference type="ARBA" id="ARBA00032162"/>
    </source>
</evidence>
<evidence type="ECO:0000256" key="4">
    <source>
        <dbReference type="ARBA" id="ARBA00016377"/>
    </source>
</evidence>
<dbReference type="STRING" id="517418.Ctha_0622"/>
<dbReference type="CDD" id="cd03424">
    <property type="entry name" value="NUDIX_ADPRase_Nudt5_UGPPase_Nudt14"/>
    <property type="match status" value="1"/>
</dbReference>
<dbReference type="GO" id="GO:0005829">
    <property type="term" value="C:cytosol"/>
    <property type="evidence" value="ECO:0007669"/>
    <property type="project" value="TreeGrafter"/>
</dbReference>
<name>B3QVN5_CHLT3</name>
<gene>
    <name evidence="9" type="ordered locus">Ctha_0622</name>
</gene>
<dbReference type="GO" id="GO:0006753">
    <property type="term" value="P:nucleoside phosphate metabolic process"/>
    <property type="evidence" value="ECO:0007669"/>
    <property type="project" value="TreeGrafter"/>
</dbReference>
<dbReference type="OrthoDB" id="9806150at2"/>
<evidence type="ECO:0000313" key="9">
    <source>
        <dbReference type="EMBL" id="ACF13092.1"/>
    </source>
</evidence>
<dbReference type="PANTHER" id="PTHR11839:SF18">
    <property type="entry name" value="NUDIX HYDROLASE DOMAIN-CONTAINING PROTEIN"/>
    <property type="match status" value="1"/>
</dbReference>
<evidence type="ECO:0000259" key="8">
    <source>
        <dbReference type="PROSITE" id="PS51462"/>
    </source>
</evidence>
<dbReference type="eggNOG" id="COG0494">
    <property type="taxonomic scope" value="Bacteria"/>
</dbReference>
<evidence type="ECO:0000256" key="5">
    <source>
        <dbReference type="ARBA" id="ARBA00022801"/>
    </source>
</evidence>
<organism evidence="9 10">
    <name type="scientific">Chloroherpeton thalassium (strain ATCC 35110 / GB-78)</name>
    <dbReference type="NCBI Taxonomy" id="517418"/>
    <lineage>
        <taxon>Bacteria</taxon>
        <taxon>Pseudomonadati</taxon>
        <taxon>Chlorobiota</taxon>
        <taxon>Chlorobiia</taxon>
        <taxon>Chlorobiales</taxon>
        <taxon>Chloroherpetonaceae</taxon>
        <taxon>Chloroherpeton</taxon>
    </lineage>
</organism>
<proteinExistence type="inferred from homology"/>
<dbReference type="InterPro" id="IPR000086">
    <property type="entry name" value="NUDIX_hydrolase_dom"/>
</dbReference>
<comment type="catalytic activity">
    <reaction evidence="1">
        <text>GDP-alpha-D-mannose + H2O = alpha-D-mannose 1-phosphate + GMP + 2 H(+)</text>
        <dbReference type="Rhea" id="RHEA:27978"/>
        <dbReference type="ChEBI" id="CHEBI:15377"/>
        <dbReference type="ChEBI" id="CHEBI:15378"/>
        <dbReference type="ChEBI" id="CHEBI:57527"/>
        <dbReference type="ChEBI" id="CHEBI:58115"/>
        <dbReference type="ChEBI" id="CHEBI:58409"/>
    </reaction>
</comment>
<dbReference type="Pfam" id="PF00293">
    <property type="entry name" value="NUDIX"/>
    <property type="match status" value="1"/>
</dbReference>
<evidence type="ECO:0000256" key="3">
    <source>
        <dbReference type="ARBA" id="ARBA00007275"/>
    </source>
</evidence>
<dbReference type="PANTHER" id="PTHR11839">
    <property type="entry name" value="UDP/ADP-SUGAR PYROPHOSPHATASE"/>
    <property type="match status" value="1"/>
</dbReference>
<evidence type="ECO:0000256" key="7">
    <source>
        <dbReference type="ARBA" id="ARBA00032272"/>
    </source>
</evidence>
<dbReference type="RefSeq" id="WP_012499176.1">
    <property type="nucleotide sequence ID" value="NC_011026.1"/>
</dbReference>
<evidence type="ECO:0000313" key="10">
    <source>
        <dbReference type="Proteomes" id="UP000001208"/>
    </source>
</evidence>
<dbReference type="PROSITE" id="PS51462">
    <property type="entry name" value="NUDIX"/>
    <property type="match status" value="1"/>
</dbReference>
<evidence type="ECO:0000256" key="2">
    <source>
        <dbReference type="ARBA" id="ARBA00001946"/>
    </source>
</evidence>
<dbReference type="EMBL" id="CP001100">
    <property type="protein sequence ID" value="ACF13092.1"/>
    <property type="molecule type" value="Genomic_DNA"/>
</dbReference>
<evidence type="ECO:0000256" key="1">
    <source>
        <dbReference type="ARBA" id="ARBA00000847"/>
    </source>
</evidence>
<dbReference type="Proteomes" id="UP000001208">
    <property type="component" value="Chromosome"/>
</dbReference>
<dbReference type="HOGENOM" id="CLU_062658_8_0_10"/>
<feature type="domain" description="Nudix hydrolase" evidence="8">
    <location>
        <begin position="47"/>
        <end position="177"/>
    </location>
</feature>
<dbReference type="KEGG" id="cts:Ctha_0622"/>